<keyword evidence="1" id="KW-0238">DNA-binding</keyword>
<comment type="caution">
    <text evidence="1">The sequence shown here is derived from an EMBL/GenBank/DDBJ whole genome shotgun (WGS) entry which is preliminary data.</text>
</comment>
<organism evidence="1 2">
    <name type="scientific">Aristaeella lactis</name>
    <dbReference type="NCBI Taxonomy" id="3046383"/>
    <lineage>
        <taxon>Bacteria</taxon>
        <taxon>Bacillati</taxon>
        <taxon>Bacillota</taxon>
        <taxon>Clostridia</taxon>
        <taxon>Eubacteriales</taxon>
        <taxon>Aristaeellaceae</taxon>
        <taxon>Aristaeella</taxon>
    </lineage>
</organism>
<gene>
    <name evidence="1" type="ORF">SAMN06297397_1674</name>
</gene>
<evidence type="ECO:0000313" key="2">
    <source>
        <dbReference type="Proteomes" id="UP000192328"/>
    </source>
</evidence>
<dbReference type="EMBL" id="FWXZ01000003">
    <property type="protein sequence ID" value="SMC63221.1"/>
    <property type="molecule type" value="Genomic_DNA"/>
</dbReference>
<evidence type="ECO:0000313" key="1">
    <source>
        <dbReference type="EMBL" id="SMC63221.1"/>
    </source>
</evidence>
<keyword evidence="2" id="KW-1185">Reference proteome</keyword>
<accession>A0AC61PLH5</accession>
<protein>
    <submittedName>
        <fullName evidence="1">AraC-type DNA-binding protein</fullName>
    </submittedName>
</protein>
<name>A0AC61PLH5_9FIRM</name>
<sequence>MKDQENRGKLFFWKKGPVAKTILYSYLIVLLLPLILTVLMTTTAVLQLQKENARHVESTSTELSRVFSAYVEEIQSNNTRLLISENTRRLSLVNPDSFSTSDILLLRDLQKQLPKAAVTSEYIQSIYLCFLRSGTMMDPRSVYYNYNAAYMLKDRLGMSLPAWKSFLASVPREVVTLITGDLDNKPHILIANRLSSHGGISDVIVVTEFRSETAVRLMDEFSENGGLYHTLVGENGAMLSASSVSPESGVMQEMLLPIGNSSTRIDFQLKTETPKDRFLRQTLSLFFGYLVCALLFAVFGWLLIRYFSQRQYSPIEKLNASLLSSLSRSGAETVHAANRNEYEMMSEAISVILQNHATSHLENERLQERVRTQLLQGILFGNVRKEEIILRHTENNGIRFVGKRFLVVLYAVEDVRREDQSPLLMQNSEALSRLDEIIRTAIDRLADNGSTRYAVEVEENVACVVSLPDSLSEEQIWKDTLTNVMQVREFFRDTFGVILTAAVSSLHSGVVSITTCFRECREAADYMELIGTDVSVCRYDQIPAATSDTLSFPELLEKEKKLCRNLSTGDYLSAESTWPEVVDALSLRKCSPEEGRVRLLGVVNLMASSLGDLPSGVEDSVRHAFDIHSLRTVPSLDGMLARIQSALSSLASDSSAENDLSSGAKDLQFVDYVNANITDPSLSISVIADHFDMSPSYFSKRFKKASGENLLDYIHRERLRLAKEIMSERPDATLKEICDLVGYASPLTINRAFRKYEGITPSDYRSLQNR</sequence>
<reference evidence="1" key="1">
    <citation type="submission" date="2017-04" db="EMBL/GenBank/DDBJ databases">
        <authorList>
            <person name="Varghese N."/>
            <person name="Submissions S."/>
        </authorList>
    </citation>
    <scope>NUCLEOTIDE SEQUENCE</scope>
    <source>
        <strain evidence="1">WTE2008</strain>
    </source>
</reference>
<dbReference type="Proteomes" id="UP000192328">
    <property type="component" value="Unassembled WGS sequence"/>
</dbReference>
<proteinExistence type="predicted"/>